<evidence type="ECO:0000313" key="4">
    <source>
        <dbReference type="Proteomes" id="UP000030746"/>
    </source>
</evidence>
<evidence type="ECO:0000259" key="2">
    <source>
        <dbReference type="Pfam" id="PF00079"/>
    </source>
</evidence>
<protein>
    <recommendedName>
        <fullName evidence="2">Serpin domain-containing protein</fullName>
    </recommendedName>
</protein>
<keyword evidence="4" id="KW-1185">Reference proteome</keyword>
<dbReference type="EMBL" id="KB203188">
    <property type="protein sequence ID" value="ESO86041.1"/>
    <property type="molecule type" value="Genomic_DNA"/>
</dbReference>
<sequence>LNDRDFYRISMPKLKVESSTQLKDVLQTLGINNMFDSVKADLSGMTGRPDLYVDGAFQKAVIEVTEKGTTAAAATGFQIVSKSLFMSKYLNVNHPFLFVLRDQTANVNVFMGRFSDPSS</sequence>
<feature type="non-terminal residue" evidence="3">
    <location>
        <position position="1"/>
    </location>
</feature>
<dbReference type="HOGENOM" id="CLU_023330_6_2_1"/>
<dbReference type="InterPro" id="IPR000215">
    <property type="entry name" value="Serpin_fam"/>
</dbReference>
<dbReference type="OrthoDB" id="671595at2759"/>
<dbReference type="InterPro" id="IPR042178">
    <property type="entry name" value="Serpin_sf_1"/>
</dbReference>
<dbReference type="Proteomes" id="UP000030746">
    <property type="component" value="Unassembled WGS sequence"/>
</dbReference>
<proteinExistence type="inferred from homology"/>
<dbReference type="Gene3D" id="3.30.497.10">
    <property type="entry name" value="Antithrombin, subunit I, domain 2"/>
    <property type="match status" value="1"/>
</dbReference>
<dbReference type="InterPro" id="IPR023796">
    <property type="entry name" value="Serpin_dom"/>
</dbReference>
<comment type="similarity">
    <text evidence="1">Belongs to the serpin family.</text>
</comment>
<dbReference type="OMA" id="PYYMKED"/>
<dbReference type="KEGG" id="lgi:LOTGIDRAFT_167545"/>
<dbReference type="GeneID" id="20240645"/>
<dbReference type="InterPro" id="IPR036186">
    <property type="entry name" value="Serpin_sf"/>
</dbReference>
<dbReference type="Pfam" id="PF00079">
    <property type="entry name" value="Serpin"/>
    <property type="match status" value="1"/>
</dbReference>
<dbReference type="Gene3D" id="2.30.39.10">
    <property type="entry name" value="Alpha-1-antitrypsin, domain 1"/>
    <property type="match status" value="1"/>
</dbReference>
<dbReference type="PROSITE" id="PS00284">
    <property type="entry name" value="SERPIN"/>
    <property type="match status" value="1"/>
</dbReference>
<dbReference type="GO" id="GO:0004867">
    <property type="term" value="F:serine-type endopeptidase inhibitor activity"/>
    <property type="evidence" value="ECO:0007669"/>
    <property type="project" value="InterPro"/>
</dbReference>
<organism evidence="3 4">
    <name type="scientific">Lottia gigantea</name>
    <name type="common">Giant owl limpet</name>
    <dbReference type="NCBI Taxonomy" id="225164"/>
    <lineage>
        <taxon>Eukaryota</taxon>
        <taxon>Metazoa</taxon>
        <taxon>Spiralia</taxon>
        <taxon>Lophotrochozoa</taxon>
        <taxon>Mollusca</taxon>
        <taxon>Gastropoda</taxon>
        <taxon>Patellogastropoda</taxon>
        <taxon>Lottioidea</taxon>
        <taxon>Lottiidae</taxon>
        <taxon>Lottia</taxon>
    </lineage>
</organism>
<dbReference type="CTD" id="20240645"/>
<reference evidence="3 4" key="1">
    <citation type="journal article" date="2013" name="Nature">
        <title>Insights into bilaterian evolution from three spiralian genomes.</title>
        <authorList>
            <person name="Simakov O."/>
            <person name="Marletaz F."/>
            <person name="Cho S.J."/>
            <person name="Edsinger-Gonzales E."/>
            <person name="Havlak P."/>
            <person name="Hellsten U."/>
            <person name="Kuo D.H."/>
            <person name="Larsson T."/>
            <person name="Lv J."/>
            <person name="Arendt D."/>
            <person name="Savage R."/>
            <person name="Osoegawa K."/>
            <person name="de Jong P."/>
            <person name="Grimwood J."/>
            <person name="Chapman J.A."/>
            <person name="Shapiro H."/>
            <person name="Aerts A."/>
            <person name="Otillar R.P."/>
            <person name="Terry A.Y."/>
            <person name="Boore J.L."/>
            <person name="Grigoriev I.V."/>
            <person name="Lindberg D.R."/>
            <person name="Seaver E.C."/>
            <person name="Weisblat D.A."/>
            <person name="Putnam N.H."/>
            <person name="Rokhsar D.S."/>
        </authorList>
    </citation>
    <scope>NUCLEOTIDE SEQUENCE [LARGE SCALE GENOMIC DNA]</scope>
</reference>
<dbReference type="GO" id="GO:0005615">
    <property type="term" value="C:extracellular space"/>
    <property type="evidence" value="ECO:0007669"/>
    <property type="project" value="InterPro"/>
</dbReference>
<feature type="domain" description="Serpin" evidence="2">
    <location>
        <begin position="8"/>
        <end position="117"/>
    </location>
</feature>
<dbReference type="PANTHER" id="PTHR11461">
    <property type="entry name" value="SERINE PROTEASE INHIBITOR, SERPIN"/>
    <property type="match status" value="1"/>
</dbReference>
<evidence type="ECO:0000313" key="3">
    <source>
        <dbReference type="EMBL" id="ESO86041.1"/>
    </source>
</evidence>
<dbReference type="SUPFAM" id="SSF56574">
    <property type="entry name" value="Serpins"/>
    <property type="match status" value="1"/>
</dbReference>
<accession>V3ZYH9</accession>
<gene>
    <name evidence="3" type="ORF">LOTGIDRAFT_167545</name>
</gene>
<dbReference type="InterPro" id="IPR042185">
    <property type="entry name" value="Serpin_sf_2"/>
</dbReference>
<dbReference type="InterPro" id="IPR023795">
    <property type="entry name" value="Serpin_CS"/>
</dbReference>
<dbReference type="RefSeq" id="XP_009063290.1">
    <property type="nucleotide sequence ID" value="XM_009065042.1"/>
</dbReference>
<name>V3ZYH9_LOTGI</name>
<evidence type="ECO:0000256" key="1">
    <source>
        <dbReference type="ARBA" id="ARBA00009500"/>
    </source>
</evidence>
<dbReference type="PANTHER" id="PTHR11461:SF211">
    <property type="entry name" value="GH10112P-RELATED"/>
    <property type="match status" value="1"/>
</dbReference>
<dbReference type="AlphaFoldDB" id="V3ZYH9"/>